<keyword evidence="8" id="KW-1185">Reference proteome</keyword>
<evidence type="ECO:0000256" key="2">
    <source>
        <dbReference type="ARBA" id="ARBA00023024"/>
    </source>
</evidence>
<dbReference type="Gene3D" id="3.20.20.370">
    <property type="entry name" value="Glycoside hydrolase/deacetylase"/>
    <property type="match status" value="1"/>
</dbReference>
<evidence type="ECO:0000313" key="7">
    <source>
        <dbReference type="EMBL" id="EFW99815.1"/>
    </source>
</evidence>
<dbReference type="InterPro" id="IPR002509">
    <property type="entry name" value="NODB_dom"/>
</dbReference>
<dbReference type="GO" id="GO:0004099">
    <property type="term" value="F:chitin deacetylase activity"/>
    <property type="evidence" value="ECO:0007669"/>
    <property type="project" value="UniProtKB-EC"/>
</dbReference>
<accession>F0XR58</accession>
<dbReference type="HOGENOM" id="CLU_021264_3_0_1"/>
<name>F0XR58_GROCL</name>
<evidence type="ECO:0000259" key="6">
    <source>
        <dbReference type="PROSITE" id="PS51677"/>
    </source>
</evidence>
<dbReference type="GO" id="GO:0009272">
    <property type="term" value="P:fungal-type cell wall biogenesis"/>
    <property type="evidence" value="ECO:0007669"/>
    <property type="project" value="UniProtKB-ARBA"/>
</dbReference>
<reference evidence="7 8" key="1">
    <citation type="journal article" date="2011" name="Proc. Natl. Acad. Sci. U.S.A.">
        <title>Genome and transcriptome analyses of the mountain pine beetle-fungal symbiont Grosmannia clavigera, a lodgepole pine pathogen.</title>
        <authorList>
            <person name="DiGuistini S."/>
            <person name="Wang Y."/>
            <person name="Liao N.Y."/>
            <person name="Taylor G."/>
            <person name="Tanguay P."/>
            <person name="Feau N."/>
            <person name="Henrissat B."/>
            <person name="Chan S.K."/>
            <person name="Hesse-Orce U."/>
            <person name="Alamouti S.M."/>
            <person name="Tsui C.K.M."/>
            <person name="Docking R.T."/>
            <person name="Levasseur A."/>
            <person name="Haridas S."/>
            <person name="Robertson G."/>
            <person name="Birol I."/>
            <person name="Holt R.A."/>
            <person name="Marra M.A."/>
            <person name="Hamelin R.C."/>
            <person name="Hirst M."/>
            <person name="Jones S.J.M."/>
            <person name="Bohlmann J."/>
            <person name="Breuil C."/>
        </authorList>
    </citation>
    <scope>NUCLEOTIDE SEQUENCE [LARGE SCALE GENOMIC DNA]</scope>
    <source>
        <strain evidence="8">kw1407 / UAMH 11150</strain>
    </source>
</reference>
<dbReference type="GO" id="GO:0006032">
    <property type="term" value="P:chitin catabolic process"/>
    <property type="evidence" value="ECO:0007669"/>
    <property type="project" value="UniProtKB-KW"/>
</dbReference>
<evidence type="ECO:0000256" key="4">
    <source>
        <dbReference type="ARBA" id="ARBA00024056"/>
    </source>
</evidence>
<organism evidence="8">
    <name type="scientific">Grosmannia clavigera (strain kw1407 / UAMH 11150)</name>
    <name type="common">Blue stain fungus</name>
    <name type="synonym">Graphiocladiella clavigera</name>
    <dbReference type="NCBI Taxonomy" id="655863"/>
    <lineage>
        <taxon>Eukaryota</taxon>
        <taxon>Fungi</taxon>
        <taxon>Dikarya</taxon>
        <taxon>Ascomycota</taxon>
        <taxon>Pezizomycotina</taxon>
        <taxon>Sordariomycetes</taxon>
        <taxon>Sordariomycetidae</taxon>
        <taxon>Ophiostomatales</taxon>
        <taxon>Ophiostomataceae</taxon>
        <taxon>Leptographium</taxon>
    </lineage>
</organism>
<dbReference type="InParanoid" id="F0XR58"/>
<evidence type="ECO:0000256" key="5">
    <source>
        <dbReference type="ARBA" id="ARBA00048494"/>
    </source>
</evidence>
<evidence type="ECO:0000256" key="1">
    <source>
        <dbReference type="ARBA" id="ARBA00001941"/>
    </source>
</evidence>
<comment type="cofactor">
    <cofactor evidence="1">
        <name>Co(2+)</name>
        <dbReference type="ChEBI" id="CHEBI:48828"/>
    </cofactor>
</comment>
<dbReference type="GO" id="GO:0005975">
    <property type="term" value="P:carbohydrate metabolic process"/>
    <property type="evidence" value="ECO:0007669"/>
    <property type="project" value="InterPro"/>
</dbReference>
<comment type="catalytic activity">
    <reaction evidence="5">
        <text>[(1-&gt;4)-N-acetyl-beta-D-glucosaminyl](n) + n H2O = chitosan + n acetate</text>
        <dbReference type="Rhea" id="RHEA:10464"/>
        <dbReference type="Rhea" id="RHEA-COMP:9593"/>
        <dbReference type="Rhea" id="RHEA-COMP:9597"/>
        <dbReference type="ChEBI" id="CHEBI:15377"/>
        <dbReference type="ChEBI" id="CHEBI:17029"/>
        <dbReference type="ChEBI" id="CHEBI:30089"/>
        <dbReference type="ChEBI" id="CHEBI:57704"/>
        <dbReference type="EC" id="3.5.1.41"/>
    </reaction>
    <physiologicalReaction direction="left-to-right" evidence="5">
        <dbReference type="Rhea" id="RHEA:10465"/>
    </physiologicalReaction>
</comment>
<dbReference type="EMBL" id="GL629807">
    <property type="protein sequence ID" value="EFW99815.1"/>
    <property type="molecule type" value="Genomic_DNA"/>
</dbReference>
<dbReference type="InterPro" id="IPR011330">
    <property type="entry name" value="Glyco_hydro/deAcase_b/a-brl"/>
</dbReference>
<protein>
    <recommendedName>
        <fullName evidence="4">chitin deacetylase</fullName>
        <ecNumber evidence="4">3.5.1.41</ecNumber>
    </recommendedName>
</protein>
<dbReference type="PANTHER" id="PTHR10587:SF137">
    <property type="entry name" value="4-DEOXY-4-FORMAMIDO-L-ARABINOSE-PHOSPHOUNDECAPRENOL DEFORMYLASE ARND-RELATED"/>
    <property type="match status" value="1"/>
</dbReference>
<keyword evidence="2" id="KW-0119">Carbohydrate metabolism</keyword>
<dbReference type="eggNOG" id="ENOG502RFZJ">
    <property type="taxonomic scope" value="Eukaryota"/>
</dbReference>
<evidence type="ECO:0000313" key="8">
    <source>
        <dbReference type="Proteomes" id="UP000007796"/>
    </source>
</evidence>
<sequence>MPRFPHILRLPSKLRRRARRQRMATLLALLAFCSLPLLLPLYVVYRPPGLLIAGFARRWPDVLWRVNLPSSPTTSPDGQPAPKLVALTIDDVPSEHTREILAILREHDAHATLFVIGGQVAGHEAVLREALAPASGHELANHGMHDEAARALADGELEAQILQVHQLLQNIYDHTSAATPPLYFRPGSGFFSDRMRALVRSLGYRLVLGSVYPHDAQIAHPWLNTHHILGMLRPGAIVICHDRRSWTPPMLRAMLPAAIQQGYRFVTVTELLAAAA</sequence>
<dbReference type="PROSITE" id="PS51677">
    <property type="entry name" value="NODB"/>
    <property type="match status" value="1"/>
</dbReference>
<feature type="domain" description="NodB homology" evidence="6">
    <location>
        <begin position="83"/>
        <end position="266"/>
    </location>
</feature>
<keyword evidence="3" id="KW-0170">Cobalt</keyword>
<keyword evidence="2" id="KW-0624">Polysaccharide degradation</keyword>
<dbReference type="CDD" id="cd10958">
    <property type="entry name" value="CE4_NodB_like_2"/>
    <property type="match status" value="1"/>
</dbReference>
<dbReference type="Proteomes" id="UP000007796">
    <property type="component" value="Unassembled WGS sequence"/>
</dbReference>
<dbReference type="RefSeq" id="XP_014169230.1">
    <property type="nucleotide sequence ID" value="XM_014313755.1"/>
</dbReference>
<dbReference type="PANTHER" id="PTHR10587">
    <property type="entry name" value="GLYCOSYL TRANSFERASE-RELATED"/>
    <property type="match status" value="1"/>
</dbReference>
<dbReference type="Pfam" id="PF01522">
    <property type="entry name" value="Polysacc_deac_1"/>
    <property type="match status" value="1"/>
</dbReference>
<dbReference type="OrthoDB" id="407355at2759"/>
<dbReference type="STRING" id="655863.F0XR58"/>
<dbReference type="GeneID" id="25974196"/>
<dbReference type="SUPFAM" id="SSF88713">
    <property type="entry name" value="Glycoside hydrolase/deacetylase"/>
    <property type="match status" value="1"/>
</dbReference>
<dbReference type="InterPro" id="IPR050248">
    <property type="entry name" value="Polysacc_deacetylase_ArnD"/>
</dbReference>
<gene>
    <name evidence="7" type="ORF">CMQ_133</name>
</gene>
<evidence type="ECO:0000256" key="3">
    <source>
        <dbReference type="ARBA" id="ARBA00023285"/>
    </source>
</evidence>
<dbReference type="EC" id="3.5.1.41" evidence="4"/>
<proteinExistence type="predicted"/>
<dbReference type="AlphaFoldDB" id="F0XR58"/>
<keyword evidence="2" id="KW-0146">Chitin degradation</keyword>